<dbReference type="RefSeq" id="WP_284826460.1">
    <property type="nucleotide sequence ID" value="NZ_JASOOY020000004.1"/>
</dbReference>
<accession>A0AAW9STG7</accession>
<evidence type="ECO:0008006" key="3">
    <source>
        <dbReference type="Google" id="ProtNLM"/>
    </source>
</evidence>
<dbReference type="Gene3D" id="3.40.50.1820">
    <property type="entry name" value="alpha/beta hydrolase"/>
    <property type="match status" value="1"/>
</dbReference>
<organism evidence="1 2">
    <name type="scientific">Corynebacterium amycolatum</name>
    <dbReference type="NCBI Taxonomy" id="43765"/>
    <lineage>
        <taxon>Bacteria</taxon>
        <taxon>Bacillati</taxon>
        <taxon>Actinomycetota</taxon>
        <taxon>Actinomycetes</taxon>
        <taxon>Mycobacteriales</taxon>
        <taxon>Corynebacteriaceae</taxon>
        <taxon>Corynebacterium</taxon>
    </lineage>
</organism>
<name>A0AAW9STG7_CORAY</name>
<dbReference type="PANTHER" id="PTHR47751">
    <property type="entry name" value="SUPERFAMILY HYDROLASE, PUTATIVE (AFU_ORTHOLOGUE AFUA_2G16580)-RELATED"/>
    <property type="match status" value="1"/>
</dbReference>
<dbReference type="AlphaFoldDB" id="A0AAW9STG7"/>
<dbReference type="Proteomes" id="UP001223646">
    <property type="component" value="Unassembled WGS sequence"/>
</dbReference>
<reference evidence="1" key="1">
    <citation type="submission" date="2023-05" db="EMBL/GenBank/DDBJ databases">
        <authorList>
            <person name="Du J."/>
        </authorList>
    </citation>
    <scope>NUCLEOTIDE SEQUENCE</scope>
    <source>
        <strain evidence="1">UMB1064</strain>
    </source>
</reference>
<sequence length="88" mass="10094">MGHGFGTPRALCLYRYAEEFAQAGYIVVVFDYRYFSESDGEPRQLLDIKKQLEDRRQALAFTRRLEGVDPHRIVGWGTSFAGGHARNQ</sequence>
<dbReference type="InterPro" id="IPR029058">
    <property type="entry name" value="AB_hydrolase_fold"/>
</dbReference>
<dbReference type="SUPFAM" id="SSF53474">
    <property type="entry name" value="alpha/beta-Hydrolases"/>
    <property type="match status" value="1"/>
</dbReference>
<dbReference type="PANTHER" id="PTHR47751:SF2">
    <property type="entry name" value="DLTD N-TERMINAL DOMAIN PROTEIN (AFU_ORTHOLOGUE AFUA_8G00380)-RELATED"/>
    <property type="match status" value="1"/>
</dbReference>
<evidence type="ECO:0000313" key="2">
    <source>
        <dbReference type="Proteomes" id="UP001223646"/>
    </source>
</evidence>
<protein>
    <recommendedName>
        <fullName evidence="3">Alpha/beta hydrolase</fullName>
    </recommendedName>
</protein>
<comment type="caution">
    <text evidence="1">The sequence shown here is derived from an EMBL/GenBank/DDBJ whole genome shotgun (WGS) entry which is preliminary data.</text>
</comment>
<gene>
    <name evidence="1" type="ORF">QP460_001225</name>
</gene>
<dbReference type="InterPro" id="IPR051411">
    <property type="entry name" value="Polyketide_trans_af380"/>
</dbReference>
<proteinExistence type="predicted"/>
<evidence type="ECO:0000313" key="1">
    <source>
        <dbReference type="EMBL" id="MEO3716214.1"/>
    </source>
</evidence>
<reference evidence="1" key="2">
    <citation type="submission" date="2024-05" db="EMBL/GenBank/DDBJ databases">
        <authorList>
            <person name="Wolfe A."/>
        </authorList>
    </citation>
    <scope>NUCLEOTIDE SEQUENCE</scope>
    <source>
        <strain evidence="1">UMB1064</strain>
    </source>
</reference>
<dbReference type="EMBL" id="JASOOY020000004">
    <property type="protein sequence ID" value="MEO3716214.1"/>
    <property type="molecule type" value="Genomic_DNA"/>
</dbReference>